<dbReference type="OrthoDB" id="203099at2759"/>
<protein>
    <submittedName>
        <fullName evidence="9">LMBR1 domain protein</fullName>
    </submittedName>
</protein>
<keyword evidence="3 8" id="KW-0812">Transmembrane</keyword>
<feature type="coiled-coil region" evidence="6">
    <location>
        <begin position="224"/>
        <end position="251"/>
    </location>
</feature>
<proteinExistence type="inferred from homology"/>
<name>B6Q645_TALMQ</name>
<keyword evidence="10" id="KW-1185">Reference proteome</keyword>
<evidence type="ECO:0000313" key="9">
    <source>
        <dbReference type="EMBL" id="EEA27540.1"/>
    </source>
</evidence>
<accession>B6Q645</accession>
<dbReference type="STRING" id="441960.B6Q645"/>
<dbReference type="Proteomes" id="UP000001294">
    <property type="component" value="Unassembled WGS sequence"/>
</dbReference>
<dbReference type="InterPro" id="IPR051584">
    <property type="entry name" value="GPCR-associated_LMBR1"/>
</dbReference>
<dbReference type="EMBL" id="DS995899">
    <property type="protein sequence ID" value="EEA27540.1"/>
    <property type="molecule type" value="Genomic_DNA"/>
</dbReference>
<dbReference type="Pfam" id="PF04791">
    <property type="entry name" value="LMBR1"/>
    <property type="match status" value="1"/>
</dbReference>
<evidence type="ECO:0000256" key="5">
    <source>
        <dbReference type="ARBA" id="ARBA00023136"/>
    </source>
</evidence>
<gene>
    <name evidence="9" type="ORF">PMAA_024120</name>
</gene>
<dbReference type="AlphaFoldDB" id="B6Q645"/>
<evidence type="ECO:0000256" key="4">
    <source>
        <dbReference type="ARBA" id="ARBA00022989"/>
    </source>
</evidence>
<keyword evidence="4 8" id="KW-1133">Transmembrane helix</keyword>
<feature type="compositionally biased region" description="Low complexity" evidence="7">
    <location>
        <begin position="584"/>
        <end position="602"/>
    </location>
</feature>
<dbReference type="PhylomeDB" id="B6Q645"/>
<feature type="compositionally biased region" description="Polar residues" evidence="7">
    <location>
        <begin position="681"/>
        <end position="701"/>
    </location>
</feature>
<feature type="transmembrane region" description="Helical" evidence="8">
    <location>
        <begin position="52"/>
        <end position="73"/>
    </location>
</feature>
<reference evidence="10" key="1">
    <citation type="journal article" date="2015" name="Genome Announc.">
        <title>Genome sequence of the AIDS-associated pathogen Penicillium marneffei (ATCC18224) and its near taxonomic relative Talaromyces stipitatus (ATCC10500).</title>
        <authorList>
            <person name="Nierman W.C."/>
            <person name="Fedorova-Abrams N.D."/>
            <person name="Andrianopoulos A."/>
        </authorList>
    </citation>
    <scope>NUCLEOTIDE SEQUENCE [LARGE SCALE GENOMIC DNA]</scope>
    <source>
        <strain evidence="10">ATCC 18224 / CBS 334.59 / QM 7333</strain>
    </source>
</reference>
<sequence length="720" mass="78942">MDALESAYASMATSSATPIGSTIFLTLSFVTICLLTLLLLRRFLTLRATPAYITVPVFLALVLPASVVLLVPVDLTSSSREKGKGTNGVWLPSHAVLILWRIAYWLIFCLTWVILPLLGDFVDSGYRDPKSRLMYSLRSNARYQFTVLCCGIVGLIYISIQNGFDFTSIKSLVMALAYVWGLILAIYLMGHGLVSIPRSFFRKANNADALRRIQAHAPKIHDRLTDAITELEEVEAQVAQLQLRKTGMARMFDDWIEELADYSNIPDSRPTALHSLAEPTAVPAVITERYLAGLSRRLQRARHQKARFVDEWDRLVRSASEYQTILNSAASKKLDFGPVGSSDTGSNSRRAGIITPYMRYVIYVHVLPGLRLVMGAAFAAASFCVIWSEVVKALAPKLCLISLSLVPKADKAQIGLGGQLIASMWLLYMCTAALKGVNDAQVWGNRALVRRNTYGESACWYAGQVAKLTVPLAYNFLTFLPRELRHDTTFYQFLGQYINLTPLGKGFDYFPVFVLLPVCATIFNLYGRIKKVFGFGFVDDEEDPEADPGGFGTGGWREGRALIERELVGLGSLGLTSRSHDVGRNTGLASSSSSTSLNISRAVSPQPGWSSSSTLPRSSSRAPLTGPSSSANATTATTIIDDGAAEEENFFQSFAHRVRNTIDTASTPRWLQGDFSNISTPRWLNSDRGNSGANNDSTQGGSKIFGGLFGQRSSDGHVRL</sequence>
<dbReference type="PANTHER" id="PTHR21355">
    <property type="entry name" value="G-PROTEIN COUPLED RECEPTOR-ASSOCIATED PROTEIN LMBRD2"/>
    <property type="match status" value="1"/>
</dbReference>
<feature type="region of interest" description="Disordered" evidence="7">
    <location>
        <begin position="681"/>
        <end position="720"/>
    </location>
</feature>
<organism evidence="9 10">
    <name type="scientific">Talaromyces marneffei (strain ATCC 18224 / CBS 334.59 / QM 7333)</name>
    <name type="common">Penicillium marneffei</name>
    <dbReference type="NCBI Taxonomy" id="441960"/>
    <lineage>
        <taxon>Eukaryota</taxon>
        <taxon>Fungi</taxon>
        <taxon>Dikarya</taxon>
        <taxon>Ascomycota</taxon>
        <taxon>Pezizomycotina</taxon>
        <taxon>Eurotiomycetes</taxon>
        <taxon>Eurotiomycetidae</taxon>
        <taxon>Eurotiales</taxon>
        <taxon>Trichocomaceae</taxon>
        <taxon>Talaromyces</taxon>
        <taxon>Talaromyces sect. Talaromyces</taxon>
    </lineage>
</organism>
<evidence type="ECO:0000256" key="2">
    <source>
        <dbReference type="ARBA" id="ARBA00010487"/>
    </source>
</evidence>
<dbReference type="HOGENOM" id="CLU_016542_1_0_1"/>
<dbReference type="GO" id="GO:0016020">
    <property type="term" value="C:membrane"/>
    <property type="evidence" value="ECO:0007669"/>
    <property type="project" value="UniProtKB-SubCell"/>
</dbReference>
<feature type="transmembrane region" description="Helical" evidence="8">
    <location>
        <begin position="360"/>
        <end position="388"/>
    </location>
</feature>
<feature type="transmembrane region" description="Helical" evidence="8">
    <location>
        <begin position="458"/>
        <end position="477"/>
    </location>
</feature>
<evidence type="ECO:0000313" key="10">
    <source>
        <dbReference type="Proteomes" id="UP000001294"/>
    </source>
</evidence>
<dbReference type="VEuPathDB" id="FungiDB:PMAA_024120"/>
<dbReference type="InterPro" id="IPR006876">
    <property type="entry name" value="LMBR1-like_membr_prot"/>
</dbReference>
<evidence type="ECO:0000256" key="1">
    <source>
        <dbReference type="ARBA" id="ARBA00004141"/>
    </source>
</evidence>
<dbReference type="PANTHER" id="PTHR21355:SF0">
    <property type="entry name" value="G-PROTEIN COUPLED RECEPTOR-ASSOCIATED PROTEIN LMBRD2"/>
    <property type="match status" value="1"/>
</dbReference>
<evidence type="ECO:0000256" key="6">
    <source>
        <dbReference type="SAM" id="Coils"/>
    </source>
</evidence>
<feature type="transmembrane region" description="Helical" evidence="8">
    <location>
        <begin position="172"/>
        <end position="194"/>
    </location>
</feature>
<evidence type="ECO:0000256" key="3">
    <source>
        <dbReference type="ARBA" id="ARBA00022692"/>
    </source>
</evidence>
<feature type="transmembrane region" description="Helical" evidence="8">
    <location>
        <begin position="509"/>
        <end position="527"/>
    </location>
</feature>
<comment type="similarity">
    <text evidence="2">Belongs to the LIMR family.</text>
</comment>
<feature type="compositionally biased region" description="Low complexity" evidence="7">
    <location>
        <begin position="610"/>
        <end position="633"/>
    </location>
</feature>
<keyword evidence="5 8" id="KW-0472">Membrane</keyword>
<evidence type="ECO:0000256" key="8">
    <source>
        <dbReference type="SAM" id="Phobius"/>
    </source>
</evidence>
<evidence type="ECO:0000256" key="7">
    <source>
        <dbReference type="SAM" id="MobiDB-lite"/>
    </source>
</evidence>
<feature type="region of interest" description="Disordered" evidence="7">
    <location>
        <begin position="584"/>
        <end position="633"/>
    </location>
</feature>
<keyword evidence="6" id="KW-0175">Coiled coil</keyword>
<feature type="transmembrane region" description="Helical" evidence="8">
    <location>
        <begin position="102"/>
        <end position="122"/>
    </location>
</feature>
<feature type="transmembrane region" description="Helical" evidence="8">
    <location>
        <begin position="20"/>
        <end position="40"/>
    </location>
</feature>
<feature type="transmembrane region" description="Helical" evidence="8">
    <location>
        <begin position="143"/>
        <end position="160"/>
    </location>
</feature>
<feature type="transmembrane region" description="Helical" evidence="8">
    <location>
        <begin position="414"/>
        <end position="437"/>
    </location>
</feature>
<comment type="subcellular location">
    <subcellularLocation>
        <location evidence="1">Membrane</location>
        <topology evidence="1">Multi-pass membrane protein</topology>
    </subcellularLocation>
</comment>